<evidence type="ECO:0000313" key="2">
    <source>
        <dbReference type="EMBL" id="CAA9478856.1"/>
    </source>
</evidence>
<gene>
    <name evidence="2" type="ORF">AVDCRST_MAG13-1043</name>
</gene>
<name>A0A6J4RWE0_9ACTN</name>
<feature type="compositionally biased region" description="Basic residues" evidence="1">
    <location>
        <begin position="32"/>
        <end position="55"/>
    </location>
</feature>
<feature type="compositionally biased region" description="Gly residues" evidence="1">
    <location>
        <begin position="16"/>
        <end position="31"/>
    </location>
</feature>
<dbReference type="EMBL" id="CADCVO010000157">
    <property type="protein sequence ID" value="CAA9478856.1"/>
    <property type="molecule type" value="Genomic_DNA"/>
</dbReference>
<reference evidence="2" key="1">
    <citation type="submission" date="2020-02" db="EMBL/GenBank/DDBJ databases">
        <authorList>
            <person name="Meier V. D."/>
        </authorList>
    </citation>
    <scope>NUCLEOTIDE SEQUENCE</scope>
    <source>
        <strain evidence="2">AVDCRST_MAG13</strain>
    </source>
</reference>
<accession>A0A6J4RWE0</accession>
<dbReference type="AlphaFoldDB" id="A0A6J4RWE0"/>
<organism evidence="2">
    <name type="scientific">uncultured Solirubrobacteraceae bacterium</name>
    <dbReference type="NCBI Taxonomy" id="1162706"/>
    <lineage>
        <taxon>Bacteria</taxon>
        <taxon>Bacillati</taxon>
        <taxon>Actinomycetota</taxon>
        <taxon>Thermoleophilia</taxon>
        <taxon>Solirubrobacterales</taxon>
        <taxon>Solirubrobacteraceae</taxon>
        <taxon>environmental samples</taxon>
    </lineage>
</organism>
<proteinExistence type="predicted"/>
<protein>
    <submittedName>
        <fullName evidence="2">Uncharacterized protein</fullName>
    </submittedName>
</protein>
<feature type="compositionally biased region" description="Basic and acidic residues" evidence="1">
    <location>
        <begin position="76"/>
        <end position="94"/>
    </location>
</feature>
<feature type="non-terminal residue" evidence="2">
    <location>
        <position position="112"/>
    </location>
</feature>
<sequence length="112" mass="11925">ARDRRRRLAEGPPGPGRGDPAGAGRPGGAHPRGGRVHPLRPAPGRRRPHPLRLRRALGVQAAPRGPPGQPAHRRPARADRRALLGGPGHRDLRRAARWRAAQGRAGGGRGEL</sequence>
<feature type="region of interest" description="Disordered" evidence="1">
    <location>
        <begin position="1"/>
        <end position="112"/>
    </location>
</feature>
<feature type="non-terminal residue" evidence="2">
    <location>
        <position position="1"/>
    </location>
</feature>
<evidence type="ECO:0000256" key="1">
    <source>
        <dbReference type="SAM" id="MobiDB-lite"/>
    </source>
</evidence>